<evidence type="ECO:0000313" key="4">
    <source>
        <dbReference type="EMBL" id="KAG2307367.1"/>
    </source>
</evidence>
<accession>A0A8X7V9J2</accession>
<gene>
    <name evidence="4" type="ORF">Bca52824_027115</name>
</gene>
<dbReference type="AlphaFoldDB" id="A0A8X7V9J2"/>
<dbReference type="InterPro" id="IPR044034">
    <property type="entry name" value="NAC-like_UBA"/>
</dbReference>
<protein>
    <recommendedName>
        <fullName evidence="3">Nascent polypeptide-associated complex subunit alpha-like UBA domain-containing protein</fullName>
    </recommendedName>
</protein>
<dbReference type="OrthoDB" id="1913313at2759"/>
<proteinExistence type="predicted"/>
<dbReference type="InterPro" id="IPR016641">
    <property type="entry name" value="EGD2/NACA0like"/>
</dbReference>
<dbReference type="EMBL" id="JAAMPC010000006">
    <property type="protein sequence ID" value="KAG2307367.1"/>
    <property type="molecule type" value="Genomic_DNA"/>
</dbReference>
<dbReference type="CDD" id="cd14358">
    <property type="entry name" value="UBA_NAC_euk"/>
    <property type="match status" value="1"/>
</dbReference>
<reference evidence="4 5" key="1">
    <citation type="submission" date="2020-02" db="EMBL/GenBank/DDBJ databases">
        <authorList>
            <person name="Ma Q."/>
            <person name="Huang Y."/>
            <person name="Song X."/>
            <person name="Pei D."/>
        </authorList>
    </citation>
    <scope>NUCLEOTIDE SEQUENCE [LARGE SCALE GENOMIC DNA]</scope>
    <source>
        <strain evidence="4">Sxm20200214</strain>
        <tissue evidence="4">Leaf</tissue>
    </source>
</reference>
<keyword evidence="5" id="KW-1185">Reference proteome</keyword>
<dbReference type="Gene3D" id="1.10.8.10">
    <property type="entry name" value="DNA helicase RuvA subunit, C-terminal domain"/>
    <property type="match status" value="1"/>
</dbReference>
<sequence>MRPIPVITTGFLGSVSRLGAEADAEMRERLLEKEEAEEHVVDLPFVVGTDSSNELFSEANWTSDMGKESGYRSEPGYRGDVEFGYGESGYEILGHEGEGEGEGEGGGKSKQSRSEKKSRKAMLKLGMKPITGDIELVMTQARVPRPRAVKALKAADGDIVSAIMEYSIESNNIMFGHVLYSLLLLY</sequence>
<keyword evidence="1" id="KW-0813">Transport</keyword>
<dbReference type="GO" id="GO:0015031">
    <property type="term" value="P:protein transport"/>
    <property type="evidence" value="ECO:0007669"/>
    <property type="project" value="UniProtKB-KW"/>
</dbReference>
<evidence type="ECO:0000313" key="5">
    <source>
        <dbReference type="Proteomes" id="UP000886595"/>
    </source>
</evidence>
<dbReference type="PANTHER" id="PTHR21713">
    <property type="entry name" value="NASCENT POLYPEPTIDE ASSOCIATED COMPLEX ALPHA SUBUNIT-RELATED"/>
    <property type="match status" value="1"/>
</dbReference>
<dbReference type="Pfam" id="PF19026">
    <property type="entry name" value="UBA_HYPK"/>
    <property type="match status" value="1"/>
</dbReference>
<dbReference type="Proteomes" id="UP000886595">
    <property type="component" value="Unassembled WGS sequence"/>
</dbReference>
<evidence type="ECO:0000256" key="2">
    <source>
        <dbReference type="SAM" id="MobiDB-lite"/>
    </source>
</evidence>
<evidence type="ECO:0000256" key="1">
    <source>
        <dbReference type="ARBA" id="ARBA00022927"/>
    </source>
</evidence>
<dbReference type="GO" id="GO:0005854">
    <property type="term" value="C:nascent polypeptide-associated complex"/>
    <property type="evidence" value="ECO:0007669"/>
    <property type="project" value="InterPro"/>
</dbReference>
<organism evidence="4 5">
    <name type="scientific">Brassica carinata</name>
    <name type="common">Ethiopian mustard</name>
    <name type="synonym">Abyssinian cabbage</name>
    <dbReference type="NCBI Taxonomy" id="52824"/>
    <lineage>
        <taxon>Eukaryota</taxon>
        <taxon>Viridiplantae</taxon>
        <taxon>Streptophyta</taxon>
        <taxon>Embryophyta</taxon>
        <taxon>Tracheophyta</taxon>
        <taxon>Spermatophyta</taxon>
        <taxon>Magnoliopsida</taxon>
        <taxon>eudicotyledons</taxon>
        <taxon>Gunneridae</taxon>
        <taxon>Pentapetalae</taxon>
        <taxon>rosids</taxon>
        <taxon>malvids</taxon>
        <taxon>Brassicales</taxon>
        <taxon>Brassicaceae</taxon>
        <taxon>Brassiceae</taxon>
        <taxon>Brassica</taxon>
    </lineage>
</organism>
<feature type="region of interest" description="Disordered" evidence="2">
    <location>
        <begin position="91"/>
        <end position="118"/>
    </location>
</feature>
<name>A0A8X7V9J2_BRACI</name>
<keyword evidence="1" id="KW-0653">Protein transport</keyword>
<feature type="domain" description="Nascent polypeptide-associated complex subunit alpha-like UBA" evidence="3">
    <location>
        <begin position="133"/>
        <end position="166"/>
    </location>
</feature>
<evidence type="ECO:0000259" key="3">
    <source>
        <dbReference type="Pfam" id="PF19026"/>
    </source>
</evidence>
<comment type="caution">
    <text evidence="4">The sequence shown here is derived from an EMBL/GenBank/DDBJ whole genome shotgun (WGS) entry which is preliminary data.</text>
</comment>